<dbReference type="Proteomes" id="UP000694523">
    <property type="component" value="Unplaced"/>
</dbReference>
<dbReference type="Pfam" id="PF00023">
    <property type="entry name" value="Ank"/>
    <property type="match status" value="1"/>
</dbReference>
<keyword evidence="1" id="KW-0677">Repeat</keyword>
<feature type="region of interest" description="Disordered" evidence="5">
    <location>
        <begin position="291"/>
        <end position="317"/>
    </location>
</feature>
<feature type="domain" description="SOWAHA-C winged helix-turn-helix" evidence="6">
    <location>
        <begin position="6"/>
        <end position="82"/>
    </location>
</feature>
<dbReference type="PANTHER" id="PTHR14491">
    <property type="entry name" value="SOSONDOWAH, ISOFORM G"/>
    <property type="match status" value="1"/>
</dbReference>
<evidence type="ECO:0000256" key="4">
    <source>
        <dbReference type="PROSITE-ProRule" id="PRU00023"/>
    </source>
</evidence>
<dbReference type="Gene3D" id="1.25.40.20">
    <property type="entry name" value="Ankyrin repeat-containing domain"/>
    <property type="match status" value="1"/>
</dbReference>
<evidence type="ECO:0000313" key="8">
    <source>
        <dbReference type="Proteomes" id="UP000694523"/>
    </source>
</evidence>
<dbReference type="SUPFAM" id="SSF48403">
    <property type="entry name" value="Ankyrin repeat"/>
    <property type="match status" value="1"/>
</dbReference>
<keyword evidence="2 4" id="KW-0040">ANK repeat</keyword>
<evidence type="ECO:0000259" key="6">
    <source>
        <dbReference type="Pfam" id="PF25877"/>
    </source>
</evidence>
<name>A0A8C6T9W9_9GOBI</name>
<dbReference type="AlphaFoldDB" id="A0A8C6T9W9"/>
<evidence type="ECO:0000256" key="5">
    <source>
        <dbReference type="SAM" id="MobiDB-lite"/>
    </source>
</evidence>
<dbReference type="PROSITE" id="PS50088">
    <property type="entry name" value="ANK_REPEAT"/>
    <property type="match status" value="1"/>
</dbReference>
<evidence type="ECO:0000256" key="2">
    <source>
        <dbReference type="ARBA" id="ARBA00023043"/>
    </source>
</evidence>
<feature type="repeat" description="ANK" evidence="4">
    <location>
        <begin position="221"/>
        <end position="244"/>
    </location>
</feature>
<reference evidence="7" key="2">
    <citation type="submission" date="2025-09" db="UniProtKB">
        <authorList>
            <consortium name="Ensembl"/>
        </authorList>
    </citation>
    <scope>IDENTIFICATION</scope>
</reference>
<dbReference type="Pfam" id="PF25877">
    <property type="entry name" value="WHD_SOWAH"/>
    <property type="match status" value="1"/>
</dbReference>
<keyword evidence="8" id="KW-1185">Reference proteome</keyword>
<feature type="compositionally biased region" description="Low complexity" evidence="5">
    <location>
        <begin position="128"/>
        <end position="143"/>
    </location>
</feature>
<organism evidence="7 8">
    <name type="scientific">Neogobius melanostomus</name>
    <name type="common">round goby</name>
    <dbReference type="NCBI Taxonomy" id="47308"/>
    <lineage>
        <taxon>Eukaryota</taxon>
        <taxon>Metazoa</taxon>
        <taxon>Chordata</taxon>
        <taxon>Craniata</taxon>
        <taxon>Vertebrata</taxon>
        <taxon>Euteleostomi</taxon>
        <taxon>Actinopterygii</taxon>
        <taxon>Neopterygii</taxon>
        <taxon>Teleostei</taxon>
        <taxon>Neoteleostei</taxon>
        <taxon>Acanthomorphata</taxon>
        <taxon>Gobiaria</taxon>
        <taxon>Gobiiformes</taxon>
        <taxon>Gobioidei</taxon>
        <taxon>Gobiidae</taxon>
        <taxon>Benthophilinae</taxon>
        <taxon>Neogobiini</taxon>
        <taxon>Neogobius</taxon>
    </lineage>
</organism>
<protein>
    <recommendedName>
        <fullName evidence="6">SOWAHA-C winged helix-turn-helix domain-containing protein</fullName>
    </recommendedName>
</protein>
<dbReference type="Ensembl" id="ENSNMLT00000020744.1">
    <property type="protein sequence ID" value="ENSNMLP00000018443.1"/>
    <property type="gene ID" value="ENSNMLG00000012129.1"/>
</dbReference>
<dbReference type="InterPro" id="IPR058889">
    <property type="entry name" value="WHD_SOWAHA-C"/>
</dbReference>
<reference evidence="7" key="1">
    <citation type="submission" date="2025-08" db="UniProtKB">
        <authorList>
            <consortium name="Ensembl"/>
        </authorList>
    </citation>
    <scope>IDENTIFICATION</scope>
</reference>
<dbReference type="InterPro" id="IPR002110">
    <property type="entry name" value="Ankyrin_rpt"/>
</dbReference>
<feature type="region of interest" description="Disordered" evidence="5">
    <location>
        <begin position="72"/>
        <end position="159"/>
    </location>
</feature>
<dbReference type="SMART" id="SM00248">
    <property type="entry name" value="ANK"/>
    <property type="match status" value="1"/>
</dbReference>
<dbReference type="InterPro" id="IPR036770">
    <property type="entry name" value="Ankyrin_rpt-contain_sf"/>
</dbReference>
<accession>A0A8C6T9W9</accession>
<sequence length="351" mass="39249">MRQVRFSQDALLHFLRSCGGSVTNADLLIHFRPFLRDHADRERNRELFKRFVNSVARVKQEHGVSHVVLQRRFRGQGADSGGAKESRPESLPRGMRTSVRSGMRTNPAKELRAQTRQPGPVVLPALKPLRQPSPRSSSRTWTRAPDEDGTSSPGSGLSHVPLEEKEHLWLVNAASGVWPDIYSLFRDDPSLLHKRDFISGFTVLHWIAKHGDHRTDAQSSCGYTPLHIAAIHNHKNIIRLLVNKFKANVSLRDAAGKKAWFYLPPGTPPDLFQLLGAPAKAALGPTAVGETWTAPQTHPQTQKRRRQHRFSNASGQRPLIFSGDAKVKRSTSLAAFLKPKSLQKVKAEWAI</sequence>
<evidence type="ECO:0000313" key="7">
    <source>
        <dbReference type="Ensembl" id="ENSNMLP00000018443.1"/>
    </source>
</evidence>
<comment type="similarity">
    <text evidence="3">Belongs to the SOWAH family.</text>
</comment>
<dbReference type="PANTHER" id="PTHR14491:SF3">
    <property type="entry name" value="ANKYRIN REPEAT DOMAIN-CONTAINING PROTEIN SOWAHB"/>
    <property type="match status" value="1"/>
</dbReference>
<proteinExistence type="inferred from homology"/>
<dbReference type="PROSITE" id="PS50297">
    <property type="entry name" value="ANK_REP_REGION"/>
    <property type="match status" value="1"/>
</dbReference>
<evidence type="ECO:0000256" key="1">
    <source>
        <dbReference type="ARBA" id="ARBA00022737"/>
    </source>
</evidence>
<evidence type="ECO:0000256" key="3">
    <source>
        <dbReference type="ARBA" id="ARBA00038122"/>
    </source>
</evidence>